<evidence type="ECO:0000256" key="1">
    <source>
        <dbReference type="ARBA" id="ARBA00009913"/>
    </source>
</evidence>
<evidence type="ECO:0000313" key="4">
    <source>
        <dbReference type="Proteomes" id="UP000658720"/>
    </source>
</evidence>
<dbReference type="Pfam" id="PF07508">
    <property type="entry name" value="Recombinase"/>
    <property type="match status" value="1"/>
</dbReference>
<dbReference type="EMBL" id="JADEVV010000042">
    <property type="protein sequence ID" value="MBE9254894.1"/>
    <property type="molecule type" value="Genomic_DNA"/>
</dbReference>
<dbReference type="Pfam" id="PF00239">
    <property type="entry name" value="Resolvase"/>
    <property type="match status" value="1"/>
</dbReference>
<dbReference type="SUPFAM" id="SSF53041">
    <property type="entry name" value="Resolvase-like"/>
    <property type="match status" value="1"/>
</dbReference>
<evidence type="ECO:0000259" key="2">
    <source>
        <dbReference type="PROSITE" id="PS51737"/>
    </source>
</evidence>
<accession>A0ABR9VU70</accession>
<dbReference type="RefSeq" id="WP_194020385.1">
    <property type="nucleotide sequence ID" value="NZ_JADEVV010000042.1"/>
</dbReference>
<dbReference type="InterPro" id="IPR038109">
    <property type="entry name" value="DNA_bind_recomb_sf"/>
</dbReference>
<proteinExistence type="inferred from homology"/>
<keyword evidence="4" id="KW-1185">Reference proteome</keyword>
<dbReference type="Gene3D" id="3.90.1750.20">
    <property type="entry name" value="Putative Large Serine Recombinase, Chain B, Domain 2"/>
    <property type="match status" value="1"/>
</dbReference>
<dbReference type="Gene3D" id="3.40.50.1390">
    <property type="entry name" value="Resolvase, N-terminal catalytic domain"/>
    <property type="match status" value="1"/>
</dbReference>
<comment type="similarity">
    <text evidence="1">Belongs to the site-specific recombinase resolvase family.</text>
</comment>
<feature type="domain" description="Recombinase" evidence="2">
    <location>
        <begin position="140"/>
        <end position="240"/>
    </location>
</feature>
<dbReference type="PANTHER" id="PTHR30461:SF26">
    <property type="entry name" value="RESOLVASE HOMOLOG YNEB"/>
    <property type="match status" value="1"/>
</dbReference>
<evidence type="ECO:0000313" key="3">
    <source>
        <dbReference type="EMBL" id="MBE9254894.1"/>
    </source>
</evidence>
<dbReference type="InterPro" id="IPR006119">
    <property type="entry name" value="Resolv_N"/>
</dbReference>
<dbReference type="InterPro" id="IPR036162">
    <property type="entry name" value="Resolvase-like_N_sf"/>
</dbReference>
<organism evidence="3 4">
    <name type="scientific">Synechocystis salina LEGE 00031</name>
    <dbReference type="NCBI Taxonomy" id="1828736"/>
    <lineage>
        <taxon>Bacteria</taxon>
        <taxon>Bacillati</taxon>
        <taxon>Cyanobacteriota</taxon>
        <taxon>Cyanophyceae</taxon>
        <taxon>Synechococcales</taxon>
        <taxon>Merismopediaceae</taxon>
        <taxon>Synechocystis</taxon>
    </lineage>
</organism>
<gene>
    <name evidence="3" type="ORF">IQ217_13805</name>
</gene>
<dbReference type="InterPro" id="IPR011109">
    <property type="entry name" value="DNA_bind_recombinase_dom"/>
</dbReference>
<sequence>MRIVAYVYSDRLLDAPIDPQIWGVEVDRVYVDLEERWALGELMEDCQSQSTDYCLVKNLKELGQSALEVSQTLAKLESFGITVIALEQDYQNNGKADMAIARQQWSELWATLDKEQRRDHLRRGHARNRLALAPPPGKAPYGYRRSAGHYVVDRATAPVVKAFFEKFLLSGSLRSSVRYLEQTYGKKIAVATGRRWLTHPVYRGDLLYQNQTVIADTHAPLLSRTEAAQIDRLLRRNAPLPRRTASAPRSLAGLVNCDRCQTPWVVAHVTSRHQNKAYLYLRPRHCPEKPKCQAIAYGQFLEQVIEQICRQLPLAVDKLSPSSLGAHYQNLQQAIGEKQSLLEQLPTWEERGILDSHTHQLRRYQLKQDLAQLQQQLAQLPPDELQRIIPAVSLPQFWRDLSETERRFYFREFIRSIQLDRQPQGWNFCLTFVFGEKENPAT</sequence>
<dbReference type="PANTHER" id="PTHR30461">
    <property type="entry name" value="DNA-INVERTASE FROM LAMBDOID PROPHAGE"/>
    <property type="match status" value="1"/>
</dbReference>
<dbReference type="Proteomes" id="UP000658720">
    <property type="component" value="Unassembled WGS sequence"/>
</dbReference>
<name>A0ABR9VU70_9SYNC</name>
<dbReference type="PROSITE" id="PS51737">
    <property type="entry name" value="RECOMBINASE_DNA_BIND"/>
    <property type="match status" value="1"/>
</dbReference>
<reference evidence="3 4" key="1">
    <citation type="submission" date="2020-10" db="EMBL/GenBank/DDBJ databases">
        <authorList>
            <person name="Castelo-Branco R."/>
            <person name="Eusebio N."/>
            <person name="Adriana R."/>
            <person name="Vieira A."/>
            <person name="Brugerolle De Fraissinette N."/>
            <person name="Rezende De Castro R."/>
            <person name="Schneider M.P."/>
            <person name="Vasconcelos V."/>
            <person name="Leao P.N."/>
        </authorList>
    </citation>
    <scope>NUCLEOTIDE SEQUENCE [LARGE SCALE GENOMIC DNA]</scope>
    <source>
        <strain evidence="3 4">LEGE 00031</strain>
    </source>
</reference>
<dbReference type="InterPro" id="IPR050639">
    <property type="entry name" value="SSR_resolvase"/>
</dbReference>
<protein>
    <submittedName>
        <fullName evidence="3">Recombinase family protein</fullName>
    </submittedName>
</protein>
<comment type="caution">
    <text evidence="3">The sequence shown here is derived from an EMBL/GenBank/DDBJ whole genome shotgun (WGS) entry which is preliminary data.</text>
</comment>